<comment type="caution">
    <text evidence="2">The sequence shown here is derived from an EMBL/GenBank/DDBJ whole genome shotgun (WGS) entry which is preliminary data.</text>
</comment>
<keyword evidence="1" id="KW-1133">Transmembrane helix</keyword>
<dbReference type="EMBL" id="WOCE01000024">
    <property type="protein sequence ID" value="KAE9586249.1"/>
    <property type="molecule type" value="Genomic_DNA"/>
</dbReference>
<keyword evidence="1" id="KW-0472">Membrane</keyword>
<dbReference type="Proteomes" id="UP000447434">
    <property type="component" value="Chromosome 24"/>
</dbReference>
<keyword evidence="3" id="KW-1185">Reference proteome</keyword>
<proteinExistence type="predicted"/>
<evidence type="ECO:0000256" key="1">
    <source>
        <dbReference type="SAM" id="Phobius"/>
    </source>
</evidence>
<dbReference type="AlphaFoldDB" id="A0A6A4NG05"/>
<keyword evidence="1" id="KW-0812">Transmembrane</keyword>
<protein>
    <submittedName>
        <fullName evidence="2">Uncharacterized protein</fullName>
    </submittedName>
</protein>
<organism evidence="2 3">
    <name type="scientific">Lupinus albus</name>
    <name type="common">White lupine</name>
    <name type="synonym">Lupinus termis</name>
    <dbReference type="NCBI Taxonomy" id="3870"/>
    <lineage>
        <taxon>Eukaryota</taxon>
        <taxon>Viridiplantae</taxon>
        <taxon>Streptophyta</taxon>
        <taxon>Embryophyta</taxon>
        <taxon>Tracheophyta</taxon>
        <taxon>Spermatophyta</taxon>
        <taxon>Magnoliopsida</taxon>
        <taxon>eudicotyledons</taxon>
        <taxon>Gunneridae</taxon>
        <taxon>Pentapetalae</taxon>
        <taxon>rosids</taxon>
        <taxon>fabids</taxon>
        <taxon>Fabales</taxon>
        <taxon>Fabaceae</taxon>
        <taxon>Papilionoideae</taxon>
        <taxon>50 kb inversion clade</taxon>
        <taxon>genistoids sensu lato</taxon>
        <taxon>core genistoids</taxon>
        <taxon>Genisteae</taxon>
        <taxon>Lupinus</taxon>
    </lineage>
</organism>
<gene>
    <name evidence="2" type="ORF">Lalb_Chr24g0399831</name>
</gene>
<sequence>MVVSPLISFFSLSFFSFSSSFLSFPLFLFLLFFFFSAAAPHLSFFSLGFT</sequence>
<name>A0A6A4NG05_LUPAL</name>
<evidence type="ECO:0000313" key="2">
    <source>
        <dbReference type="EMBL" id="KAE9586249.1"/>
    </source>
</evidence>
<feature type="transmembrane region" description="Helical" evidence="1">
    <location>
        <begin position="6"/>
        <end position="35"/>
    </location>
</feature>
<reference evidence="3" key="1">
    <citation type="journal article" date="2020" name="Nat. Commun.">
        <title>Genome sequence of the cluster root forming white lupin.</title>
        <authorList>
            <person name="Hufnagel B."/>
            <person name="Marques A."/>
            <person name="Soriano A."/>
            <person name="Marques L."/>
            <person name="Divol F."/>
            <person name="Doumas P."/>
            <person name="Sallet E."/>
            <person name="Mancinotti D."/>
            <person name="Carrere S."/>
            <person name="Marande W."/>
            <person name="Arribat S."/>
            <person name="Keller J."/>
            <person name="Huneau C."/>
            <person name="Blein T."/>
            <person name="Aime D."/>
            <person name="Laguerre M."/>
            <person name="Taylor J."/>
            <person name="Schubert V."/>
            <person name="Nelson M."/>
            <person name="Geu-Flores F."/>
            <person name="Crespi M."/>
            <person name="Gallardo-Guerrero K."/>
            <person name="Delaux P.-M."/>
            <person name="Salse J."/>
            <person name="Berges H."/>
            <person name="Guyot R."/>
            <person name="Gouzy J."/>
            <person name="Peret B."/>
        </authorList>
    </citation>
    <scope>NUCLEOTIDE SEQUENCE [LARGE SCALE GENOMIC DNA]</scope>
    <source>
        <strain evidence="3">cv. Amiga</strain>
    </source>
</reference>
<accession>A0A6A4NG05</accession>
<evidence type="ECO:0000313" key="3">
    <source>
        <dbReference type="Proteomes" id="UP000447434"/>
    </source>
</evidence>